<organism evidence="2 3">
    <name type="scientific">Symbiodinium natans</name>
    <dbReference type="NCBI Taxonomy" id="878477"/>
    <lineage>
        <taxon>Eukaryota</taxon>
        <taxon>Sar</taxon>
        <taxon>Alveolata</taxon>
        <taxon>Dinophyceae</taxon>
        <taxon>Suessiales</taxon>
        <taxon>Symbiodiniaceae</taxon>
        <taxon>Symbiodinium</taxon>
    </lineage>
</organism>
<dbReference type="EMBL" id="CAJNDS010000201">
    <property type="protein sequence ID" value="CAE7026756.1"/>
    <property type="molecule type" value="Genomic_DNA"/>
</dbReference>
<protein>
    <submittedName>
        <fullName evidence="2">Uncharacterized protein</fullName>
    </submittedName>
</protein>
<evidence type="ECO:0000313" key="3">
    <source>
        <dbReference type="Proteomes" id="UP000604046"/>
    </source>
</evidence>
<dbReference type="Gene3D" id="3.40.50.150">
    <property type="entry name" value="Vaccinia Virus protein VP39"/>
    <property type="match status" value="1"/>
</dbReference>
<reference evidence="2" key="1">
    <citation type="submission" date="2021-02" db="EMBL/GenBank/DDBJ databases">
        <authorList>
            <person name="Dougan E. K."/>
            <person name="Rhodes N."/>
            <person name="Thang M."/>
            <person name="Chan C."/>
        </authorList>
    </citation>
    <scope>NUCLEOTIDE SEQUENCE</scope>
</reference>
<dbReference type="Proteomes" id="UP000604046">
    <property type="component" value="Unassembled WGS sequence"/>
</dbReference>
<gene>
    <name evidence="2" type="ORF">SNAT2548_LOCUS3276</name>
</gene>
<dbReference type="SUPFAM" id="SSF53335">
    <property type="entry name" value="S-adenosyl-L-methionine-dependent methyltransferases"/>
    <property type="match status" value="1"/>
</dbReference>
<dbReference type="Pfam" id="PF13578">
    <property type="entry name" value="Methyltransf_24"/>
    <property type="match status" value="1"/>
</dbReference>
<feature type="chain" id="PRO_5032413582" evidence="1">
    <location>
        <begin position="18"/>
        <end position="444"/>
    </location>
</feature>
<proteinExistence type="predicted"/>
<dbReference type="OrthoDB" id="435977at2759"/>
<dbReference type="InterPro" id="IPR029063">
    <property type="entry name" value="SAM-dependent_MTases_sf"/>
</dbReference>
<evidence type="ECO:0000256" key="1">
    <source>
        <dbReference type="SAM" id="SignalP"/>
    </source>
</evidence>
<keyword evidence="1" id="KW-0732">Signal</keyword>
<feature type="signal peptide" evidence="1">
    <location>
        <begin position="1"/>
        <end position="17"/>
    </location>
</feature>
<evidence type="ECO:0000313" key="2">
    <source>
        <dbReference type="EMBL" id="CAE7026756.1"/>
    </source>
</evidence>
<keyword evidence="3" id="KW-1185">Reference proteome</keyword>
<accession>A0A812I9H7</accession>
<sequence>MTIIAAVLCIGARLCYGAKPLPAAQDDFFDLLPIEYPFPAPEVDVDPVAGRLLAACRSVQDLALLAIAASQLHSFNVRPDGSYDLTVPQFDMDLQDEEVSALLGTCLHLFERYAWLAAVNLEAKLWCVGICPALPQAVLRRSDAFCHAEALCDDHDDKDRLEIAEVAARSSARMCHVVTGFCKSLKEPAAGVASLSSSVKRAADEIHIFLDHAFHSLSFLPRGLLAVQPFGQILEHSSQTFLHVPVAGLRWNVLLHLLSSFSTEDRSRGLRVAEIGVEKGMTATFLLKHDQAITDYYAVDPWHVPGKSQESNDVLQSYYDNLEAWSAAEPSFQRNGRRAVHILRHGSEEAAGQLGVDYFDMVFIDAEHTFEAVRRDIQVWKRRVRPGGILAGHDFSLFHPGVSLAVLVECGAMSDDTGRFPLQSEQGKPIIHLSADSVWWVRRM</sequence>
<name>A0A812I9H7_9DINO</name>
<dbReference type="AlphaFoldDB" id="A0A812I9H7"/>
<comment type="caution">
    <text evidence="2">The sequence shown here is derived from an EMBL/GenBank/DDBJ whole genome shotgun (WGS) entry which is preliminary data.</text>
</comment>